<evidence type="ECO:0000313" key="1">
    <source>
        <dbReference type="EMBL" id="TRY15612.1"/>
    </source>
</evidence>
<sequence>MSSVKGDYCNIGQFDPSSRTIDSVKEMNRISDMASLLEKIISMVPFFQIFAGRSTYAFAGMVSQGEQVRSSDWQTFSDSLKGVGAIKKKELERVAFQAGYYSIGEEAKFWRCVYNAL</sequence>
<gene>
    <name evidence="1" type="ORF">FN961_03820</name>
</gene>
<dbReference type="AlphaFoldDB" id="A0A553JT28"/>
<dbReference type="EMBL" id="VKGK01000003">
    <property type="protein sequence ID" value="TRY15612.1"/>
    <property type="molecule type" value="Genomic_DNA"/>
</dbReference>
<dbReference type="RefSeq" id="WP_143563224.1">
    <property type="nucleotide sequence ID" value="NZ_BMPL01000003.1"/>
</dbReference>
<reference evidence="2" key="1">
    <citation type="submission" date="2019-07" db="EMBL/GenBank/DDBJ databases">
        <title>Shewanella sp. YLB-08 draft genomic sequence.</title>
        <authorList>
            <person name="Yu L."/>
        </authorList>
    </citation>
    <scope>NUCLEOTIDE SEQUENCE [LARGE SCALE GENOMIC DNA]</scope>
    <source>
        <strain evidence="2">JCM 20706</strain>
    </source>
</reference>
<name>A0A553JT28_SHEHA</name>
<comment type="caution">
    <text evidence="1">The sequence shown here is derived from an EMBL/GenBank/DDBJ whole genome shotgun (WGS) entry which is preliminary data.</text>
</comment>
<keyword evidence="2" id="KW-1185">Reference proteome</keyword>
<evidence type="ECO:0000313" key="2">
    <source>
        <dbReference type="Proteomes" id="UP000318126"/>
    </source>
</evidence>
<organism evidence="1 2">
    <name type="scientific">Shewanella hanedai</name>
    <name type="common">Alteromonas hanedai</name>
    <dbReference type="NCBI Taxonomy" id="25"/>
    <lineage>
        <taxon>Bacteria</taxon>
        <taxon>Pseudomonadati</taxon>
        <taxon>Pseudomonadota</taxon>
        <taxon>Gammaproteobacteria</taxon>
        <taxon>Alteromonadales</taxon>
        <taxon>Shewanellaceae</taxon>
        <taxon>Shewanella</taxon>
    </lineage>
</organism>
<proteinExistence type="predicted"/>
<accession>A0A553JT28</accession>
<protein>
    <submittedName>
        <fullName evidence="1">Uncharacterized protein</fullName>
    </submittedName>
</protein>
<dbReference type="OrthoDB" id="6267106at2"/>
<dbReference type="Proteomes" id="UP000318126">
    <property type="component" value="Unassembled WGS sequence"/>
</dbReference>